<evidence type="ECO:0000313" key="3">
    <source>
        <dbReference type="Proteomes" id="UP000321291"/>
    </source>
</evidence>
<sequence length="213" mass="23772">MKRIIATTAFVLLLSATGLMAQSARYVPAMKADLKLLREAKSMQDYNSVAAAFTRIGNAEKSLWIPYYYAALAKLHGAINDKSADKDQIAAQVDTLLANAETIEKNSELTTLHYYNEVLKMTVNPAARFMEKAPLMEKYFKMAVAEDSTNPRIYFMKGQTVFHTPESFGGGAKGAKPLFQKSVDLYAMQDTTKSFKPKWGKEDAEAMLKKCEQ</sequence>
<organism evidence="2 3">
    <name type="scientific">Arachidicoccus ginsenosidivorans</name>
    <dbReference type="NCBI Taxonomy" id="496057"/>
    <lineage>
        <taxon>Bacteria</taxon>
        <taxon>Pseudomonadati</taxon>
        <taxon>Bacteroidota</taxon>
        <taxon>Chitinophagia</taxon>
        <taxon>Chitinophagales</taxon>
        <taxon>Chitinophagaceae</taxon>
        <taxon>Arachidicoccus</taxon>
    </lineage>
</organism>
<evidence type="ECO:0000313" key="2">
    <source>
        <dbReference type="EMBL" id="QEC71429.1"/>
    </source>
</evidence>
<feature type="chain" id="PRO_5022887504" description="Tetratricopeptide repeat protein" evidence="1">
    <location>
        <begin position="22"/>
        <end position="213"/>
    </location>
</feature>
<dbReference type="RefSeq" id="WP_146780807.1">
    <property type="nucleotide sequence ID" value="NZ_CP042434.1"/>
</dbReference>
<dbReference type="OrthoDB" id="1150971at2"/>
<dbReference type="KEGG" id="agi:FSB73_06880"/>
<reference evidence="2 3" key="1">
    <citation type="journal article" date="2017" name="Int. J. Syst. Evol. Microbiol.">
        <title>Arachidicoccus ginsenosidivorans sp. nov., with ginsenoside-converting activity isolated from ginseng cultivating soil.</title>
        <authorList>
            <person name="Siddiqi M.Z."/>
            <person name="Aslam Z."/>
            <person name="Im W.T."/>
        </authorList>
    </citation>
    <scope>NUCLEOTIDE SEQUENCE [LARGE SCALE GENOMIC DNA]</scope>
    <source>
        <strain evidence="2 3">Gsoil 809</strain>
    </source>
</reference>
<feature type="signal peptide" evidence="1">
    <location>
        <begin position="1"/>
        <end position="21"/>
    </location>
</feature>
<gene>
    <name evidence="2" type="ORF">FSB73_06880</name>
</gene>
<evidence type="ECO:0008006" key="4">
    <source>
        <dbReference type="Google" id="ProtNLM"/>
    </source>
</evidence>
<proteinExistence type="predicted"/>
<accession>A0A5B8VJE5</accession>
<protein>
    <recommendedName>
        <fullName evidence="4">Tetratricopeptide repeat protein</fullName>
    </recommendedName>
</protein>
<keyword evidence="3" id="KW-1185">Reference proteome</keyword>
<name>A0A5B8VJE5_9BACT</name>
<evidence type="ECO:0000256" key="1">
    <source>
        <dbReference type="SAM" id="SignalP"/>
    </source>
</evidence>
<dbReference type="EMBL" id="CP042434">
    <property type="protein sequence ID" value="QEC71429.1"/>
    <property type="molecule type" value="Genomic_DNA"/>
</dbReference>
<dbReference type="Proteomes" id="UP000321291">
    <property type="component" value="Chromosome"/>
</dbReference>
<dbReference type="AlphaFoldDB" id="A0A5B8VJE5"/>
<keyword evidence="1" id="KW-0732">Signal</keyword>